<protein>
    <recommendedName>
        <fullName evidence="1">EAL domain-containing protein</fullName>
    </recommendedName>
</protein>
<evidence type="ECO:0000313" key="2">
    <source>
        <dbReference type="EMBL" id="GIG04769.1"/>
    </source>
</evidence>
<reference evidence="2 3" key="1">
    <citation type="submission" date="2021-01" db="EMBL/GenBank/DDBJ databases">
        <title>Whole genome shotgun sequence of Catellatospora coxensis NBRC 107359.</title>
        <authorList>
            <person name="Komaki H."/>
            <person name="Tamura T."/>
        </authorList>
    </citation>
    <scope>NUCLEOTIDE SEQUENCE [LARGE SCALE GENOMIC DNA]</scope>
    <source>
        <strain evidence="2 3">NBRC 107359</strain>
    </source>
</reference>
<dbReference type="InterPro" id="IPR035919">
    <property type="entry name" value="EAL_sf"/>
</dbReference>
<accession>A0A8J3KTG6</accession>
<evidence type="ECO:0000313" key="3">
    <source>
        <dbReference type="Proteomes" id="UP000630887"/>
    </source>
</evidence>
<dbReference type="RefSeq" id="WP_275412012.1">
    <property type="nucleotide sequence ID" value="NZ_BAAALC010000002.1"/>
</dbReference>
<dbReference type="SUPFAM" id="SSF141868">
    <property type="entry name" value="EAL domain-like"/>
    <property type="match status" value="1"/>
</dbReference>
<dbReference type="PANTHER" id="PTHR44757">
    <property type="entry name" value="DIGUANYLATE CYCLASE DGCP"/>
    <property type="match status" value="1"/>
</dbReference>
<dbReference type="PANTHER" id="PTHR44757:SF2">
    <property type="entry name" value="BIOFILM ARCHITECTURE MAINTENANCE PROTEIN MBAA"/>
    <property type="match status" value="1"/>
</dbReference>
<dbReference type="Gene3D" id="3.20.20.450">
    <property type="entry name" value="EAL domain"/>
    <property type="match status" value="1"/>
</dbReference>
<dbReference type="EMBL" id="BONI01000009">
    <property type="protein sequence ID" value="GIG04769.1"/>
    <property type="molecule type" value="Genomic_DNA"/>
</dbReference>
<dbReference type="InterPro" id="IPR001633">
    <property type="entry name" value="EAL_dom"/>
</dbReference>
<dbReference type="InterPro" id="IPR052155">
    <property type="entry name" value="Biofilm_reg_signaling"/>
</dbReference>
<proteinExistence type="predicted"/>
<gene>
    <name evidence="2" type="ORF">Cco03nite_14690</name>
</gene>
<dbReference type="Proteomes" id="UP000630887">
    <property type="component" value="Unassembled WGS sequence"/>
</dbReference>
<feature type="domain" description="EAL" evidence="1">
    <location>
        <begin position="3"/>
        <end position="124"/>
    </location>
</feature>
<keyword evidence="3" id="KW-1185">Reference proteome</keyword>
<dbReference type="AlphaFoldDB" id="A0A8J3KTG6"/>
<organism evidence="2 3">
    <name type="scientific">Catellatospora coxensis</name>
    <dbReference type="NCBI Taxonomy" id="310354"/>
    <lineage>
        <taxon>Bacteria</taxon>
        <taxon>Bacillati</taxon>
        <taxon>Actinomycetota</taxon>
        <taxon>Actinomycetes</taxon>
        <taxon>Micromonosporales</taxon>
        <taxon>Micromonosporaceae</taxon>
        <taxon>Catellatospora</taxon>
    </lineage>
</organism>
<sequence>MRRVRPRSELERAAPGGRLLLEYQPMVRLADSAAVGFDALTRCNHPARGRLGPAEFIDIAEESDTISRSLPAPHTFGRRQTRPRVHVHAHHLHTPHALTAVRQAHRSEVCAPGRCALPVPLTLR</sequence>
<dbReference type="Pfam" id="PF00563">
    <property type="entry name" value="EAL"/>
    <property type="match status" value="1"/>
</dbReference>
<name>A0A8J3KTG6_9ACTN</name>
<comment type="caution">
    <text evidence="2">The sequence shown here is derived from an EMBL/GenBank/DDBJ whole genome shotgun (WGS) entry which is preliminary data.</text>
</comment>
<dbReference type="PROSITE" id="PS50883">
    <property type="entry name" value="EAL"/>
    <property type="match status" value="1"/>
</dbReference>
<evidence type="ECO:0000259" key="1">
    <source>
        <dbReference type="PROSITE" id="PS50883"/>
    </source>
</evidence>